<dbReference type="GO" id="GO:0043190">
    <property type="term" value="C:ATP-binding cassette (ABC) transporter complex"/>
    <property type="evidence" value="ECO:0007669"/>
    <property type="project" value="InterPro"/>
</dbReference>
<dbReference type="InterPro" id="IPR007210">
    <property type="entry name" value="ABC_Gly_betaine_transp_sub-bd"/>
</dbReference>
<dbReference type="NCBIfam" id="NF008334">
    <property type="entry name" value="PRK11119.1"/>
    <property type="match status" value="1"/>
</dbReference>
<dbReference type="Gene3D" id="3.40.190.10">
    <property type="entry name" value="Periplasmic binding protein-like II"/>
    <property type="match status" value="1"/>
</dbReference>
<dbReference type="KEGG" id="pfv:Psefu_1110"/>
<dbReference type="OrthoDB" id="9787902at2"/>
<organism evidence="3 4">
    <name type="scientific">Pseudomonas fulva (strain 12-X)</name>
    <dbReference type="NCBI Taxonomy" id="743720"/>
    <lineage>
        <taxon>Bacteria</taxon>
        <taxon>Pseudomonadati</taxon>
        <taxon>Pseudomonadota</taxon>
        <taxon>Gammaproteobacteria</taxon>
        <taxon>Pseudomonadales</taxon>
        <taxon>Pseudomonadaceae</taxon>
        <taxon>Pseudomonas</taxon>
    </lineage>
</organism>
<name>F6AC08_PSEF1</name>
<dbReference type="Gene3D" id="3.40.190.100">
    <property type="entry name" value="Glycine betaine-binding periplasmic protein, domain 2"/>
    <property type="match status" value="1"/>
</dbReference>
<reference evidence="3 4" key="1">
    <citation type="submission" date="2011-04" db="EMBL/GenBank/DDBJ databases">
        <title>Complete sequence of Pseudomonas fulva 12-X.</title>
        <authorList>
            <consortium name="US DOE Joint Genome Institute"/>
            <person name="Lucas S."/>
            <person name="Han J."/>
            <person name="Lapidus A."/>
            <person name="Cheng J.-F."/>
            <person name="Goodwin L."/>
            <person name="Pitluck S."/>
            <person name="Peters L."/>
            <person name="Mikhailova N."/>
            <person name="Pagani I."/>
            <person name="Davenport K."/>
            <person name="Han C."/>
            <person name="Tapia R."/>
            <person name="Land M."/>
            <person name="Hauser L."/>
            <person name="Kyrpides N."/>
            <person name="Ivanova N."/>
            <person name="Pagani I."/>
            <person name="Lcollab F.I."/>
            <person name="Woyke T."/>
        </authorList>
    </citation>
    <scope>NUCLEOTIDE SEQUENCE [LARGE SCALE GENOMIC DNA]</scope>
    <source>
        <strain evidence="4">12-X</strain>
    </source>
</reference>
<sequence length="344" mass="37476">MNNKFRVLLATLCAVMLCLSQASTVLAADLPGEGKTIRFSQSDSMGANYVVVKIVTQALTDLGYDVKPSTISSSLFFQAASQGDLDLAIDINFPQREPSFTKVQDKLVKVGEGAIQGGGYNGYIIDKKTADAYGITSLEQFKDPKIAGLFGKNGKANMIGCDPGWSCDAVVQYQVDKFGLKDTVNIVTGKYEALMFETIAKVKRGEPVFFYAWIPSWMTAAMVPGKDVVWLPTPFDALPEAMHSTRSALTPGVPGCAGNADPCRMAMAAWNWQAVGNKQFLSDNPAVKALVEQVSFPLQNWSEWEQVVSKKGANERNIRKLADEWISSNQSTFDGWVAKAKQAN</sequence>
<feature type="chain" id="PRO_5003336590" evidence="1">
    <location>
        <begin position="28"/>
        <end position="344"/>
    </location>
</feature>
<dbReference type="HOGENOM" id="CLU_070055_0_0_6"/>
<dbReference type="SUPFAM" id="SSF53850">
    <property type="entry name" value="Periplasmic binding protein-like II"/>
    <property type="match status" value="1"/>
</dbReference>
<dbReference type="EMBL" id="CP002727">
    <property type="protein sequence ID" value="AEF21088.1"/>
    <property type="molecule type" value="Genomic_DNA"/>
</dbReference>
<dbReference type="eggNOG" id="COG2113">
    <property type="taxonomic scope" value="Bacteria"/>
</dbReference>
<evidence type="ECO:0000259" key="2">
    <source>
        <dbReference type="Pfam" id="PF04069"/>
    </source>
</evidence>
<feature type="signal peptide" evidence="1">
    <location>
        <begin position="1"/>
        <end position="27"/>
    </location>
</feature>
<dbReference type="RefSeq" id="WP_013790219.1">
    <property type="nucleotide sequence ID" value="NC_015556.1"/>
</dbReference>
<keyword evidence="4" id="KW-1185">Reference proteome</keyword>
<dbReference type="GO" id="GO:0022857">
    <property type="term" value="F:transmembrane transporter activity"/>
    <property type="evidence" value="ECO:0007669"/>
    <property type="project" value="InterPro"/>
</dbReference>
<gene>
    <name evidence="3" type="ordered locus">Psefu_1110</name>
</gene>
<evidence type="ECO:0000313" key="3">
    <source>
        <dbReference type="EMBL" id="AEF21088.1"/>
    </source>
</evidence>
<dbReference type="Pfam" id="PF04069">
    <property type="entry name" value="OpuAC"/>
    <property type="match status" value="1"/>
</dbReference>
<evidence type="ECO:0000313" key="4">
    <source>
        <dbReference type="Proteomes" id="UP000000686"/>
    </source>
</evidence>
<proteinExistence type="predicted"/>
<keyword evidence="1" id="KW-0732">Signal</keyword>
<accession>F6AC08</accession>
<dbReference type="STRING" id="743720.Psefu_1110"/>
<dbReference type="AlphaFoldDB" id="F6AC08"/>
<protein>
    <submittedName>
        <fullName evidence="3">Substrate-binding region of ABC-type glycine betaine transport system</fullName>
    </submittedName>
</protein>
<feature type="domain" description="ABC-type glycine betaine transport system substrate-binding" evidence="2">
    <location>
        <begin position="35"/>
        <end position="327"/>
    </location>
</feature>
<evidence type="ECO:0000256" key="1">
    <source>
        <dbReference type="SAM" id="SignalP"/>
    </source>
</evidence>
<dbReference type="Proteomes" id="UP000000686">
    <property type="component" value="Chromosome"/>
</dbReference>